<evidence type="ECO:0000256" key="1">
    <source>
        <dbReference type="SAM" id="MobiDB-lite"/>
    </source>
</evidence>
<keyword evidence="2" id="KW-0732">Signal</keyword>
<feature type="signal peptide" evidence="2">
    <location>
        <begin position="1"/>
        <end position="19"/>
    </location>
</feature>
<dbReference type="Proteomes" id="UP000283530">
    <property type="component" value="Unassembled WGS sequence"/>
</dbReference>
<comment type="caution">
    <text evidence="3">The sequence shown here is derived from an EMBL/GenBank/DDBJ whole genome shotgun (WGS) entry which is preliminary data.</text>
</comment>
<sequence length="752" mass="82470">MLWVWVFNLSVSMAKMGTASDFCHEKLPMSSEPSLVGMKKPHVLPQFLSSDLGKTSTWLRGKATCAETSKRSSALDIYNLTEQAAPPIASLLPVVSRTDDTNTASSSISSWRKPVDGITAVPLAEVQTPPWLNRSSPLNRQIKSFSSSFQSTNTSKEKLDLNECLRSQPSSTSEMPFQNGLNYGFKSDCNASCLQSPLSSIDKLNLSGSDRSSKKDGDVHGPERISKGMHCLDVKSAKDMNLNVCLPNGFSYGIYSQGNPLPIDEGKDEDPLRGPSWLRMKKTFTEFSSVGGLTQTDMGFLSGGSQLFSSQVVESEPFQVKSETEKGPPGFMKDSLLALHTKDAKARRIELADCSSSKIFGVPVPHFSSSVSCQVQSEIAVIENGVTDAVYSVNTFSKPTLLNLEKKHFVEDWVSEKEHDRSSTGFRDHINLNSEAVEIKEQPPDSLENSFKINRAIPSSIPEAPTEFAAGIDLEAPVILSHVEDILPESENLGTDDPVKHVKLIQCQTEDSHNTLARMAAESIVALSSCIHSCSDDVSCPASSSALRDSLLWFSEVVSSNAGDLESMEAAPKGRGDADNESSVDLDDFFEAMTLKLTETKVEVPCWKPWERENQKKEDTGTATLLTRPRKMQRGRRQRRDFQKDILPGLVSLSRHEVTEDLQMIGGLMRASGCSWQAGAARRNAARNGWHGRARGRRRPRGSAAAASAGNWVDLLQKQPSNVEVEIEGGLSLQGWGKTTRRCRRQRFSTGS</sequence>
<dbReference type="AlphaFoldDB" id="A0A3S3PUB1"/>
<dbReference type="InterPro" id="IPR008581">
    <property type="entry name" value="DUF863_pln"/>
</dbReference>
<feature type="region of interest" description="Disordered" evidence="1">
    <location>
        <begin position="686"/>
        <end position="706"/>
    </location>
</feature>
<dbReference type="Pfam" id="PF05904">
    <property type="entry name" value="DUF863"/>
    <property type="match status" value="1"/>
</dbReference>
<proteinExistence type="predicted"/>
<feature type="compositionally biased region" description="Basic and acidic residues" evidence="1">
    <location>
        <begin position="211"/>
        <end position="224"/>
    </location>
</feature>
<dbReference type="EMBL" id="QPKB01000001">
    <property type="protein sequence ID" value="RWR72976.1"/>
    <property type="molecule type" value="Genomic_DNA"/>
</dbReference>
<feature type="compositionally biased region" description="Basic residues" evidence="1">
    <location>
        <begin position="690"/>
        <end position="701"/>
    </location>
</feature>
<feature type="chain" id="PRO_5018559697" evidence="2">
    <location>
        <begin position="20"/>
        <end position="752"/>
    </location>
</feature>
<feature type="region of interest" description="Disordered" evidence="1">
    <location>
        <begin position="204"/>
        <end position="224"/>
    </location>
</feature>
<dbReference type="PANTHER" id="PTHR33167:SF4">
    <property type="entry name" value="TRANSCRIPTION FACTOR, PUTATIVE (DUF863)-RELATED"/>
    <property type="match status" value="1"/>
</dbReference>
<evidence type="ECO:0000313" key="4">
    <source>
        <dbReference type="Proteomes" id="UP000283530"/>
    </source>
</evidence>
<keyword evidence="4" id="KW-1185">Reference proteome</keyword>
<dbReference type="PANTHER" id="PTHR33167">
    <property type="entry name" value="TRANSCRIPTION FACTOR, PUTATIVE (DUF863)-RELATED"/>
    <property type="match status" value="1"/>
</dbReference>
<accession>A0A3S3PUB1</accession>
<organism evidence="3 4">
    <name type="scientific">Cinnamomum micranthum f. kanehirae</name>
    <dbReference type="NCBI Taxonomy" id="337451"/>
    <lineage>
        <taxon>Eukaryota</taxon>
        <taxon>Viridiplantae</taxon>
        <taxon>Streptophyta</taxon>
        <taxon>Embryophyta</taxon>
        <taxon>Tracheophyta</taxon>
        <taxon>Spermatophyta</taxon>
        <taxon>Magnoliopsida</taxon>
        <taxon>Magnoliidae</taxon>
        <taxon>Laurales</taxon>
        <taxon>Lauraceae</taxon>
        <taxon>Cinnamomum</taxon>
    </lineage>
</organism>
<name>A0A3S3PUB1_9MAGN</name>
<evidence type="ECO:0000313" key="3">
    <source>
        <dbReference type="EMBL" id="RWR72976.1"/>
    </source>
</evidence>
<protein>
    <submittedName>
        <fullName evidence="3">T-box transcription factor TBX5, putative isoform 1</fullName>
    </submittedName>
</protein>
<evidence type="ECO:0000256" key="2">
    <source>
        <dbReference type="SAM" id="SignalP"/>
    </source>
</evidence>
<gene>
    <name evidence="3" type="ORF">CKAN_00122500</name>
</gene>
<dbReference type="OrthoDB" id="630817at2759"/>
<reference evidence="3 4" key="1">
    <citation type="journal article" date="2019" name="Nat. Plants">
        <title>Stout camphor tree genome fills gaps in understanding of flowering plant genome evolution.</title>
        <authorList>
            <person name="Chaw S.M."/>
            <person name="Liu Y.C."/>
            <person name="Wu Y.W."/>
            <person name="Wang H.Y."/>
            <person name="Lin C.I."/>
            <person name="Wu C.S."/>
            <person name="Ke H.M."/>
            <person name="Chang L.Y."/>
            <person name="Hsu C.Y."/>
            <person name="Yang H.T."/>
            <person name="Sudianto E."/>
            <person name="Hsu M.H."/>
            <person name="Wu K.P."/>
            <person name="Wang L.N."/>
            <person name="Leebens-Mack J.H."/>
            <person name="Tsai I.J."/>
        </authorList>
    </citation>
    <scope>NUCLEOTIDE SEQUENCE [LARGE SCALE GENOMIC DNA]</scope>
    <source>
        <strain evidence="4">cv. Chaw 1501</strain>
        <tissue evidence="3">Young leaves</tissue>
    </source>
</reference>